<dbReference type="AlphaFoldDB" id="W5II88"/>
<feature type="compositionally biased region" description="Low complexity" evidence="1">
    <location>
        <begin position="229"/>
        <end position="242"/>
    </location>
</feature>
<feature type="region of interest" description="Disordered" evidence="1">
    <location>
        <begin position="1"/>
        <end position="59"/>
    </location>
</feature>
<dbReference type="Gene3D" id="1.10.10.10">
    <property type="entry name" value="Winged helix-like DNA-binding domain superfamily/Winged helix DNA-binding domain"/>
    <property type="match status" value="1"/>
</dbReference>
<organism evidence="3 4">
    <name type="scientific">Scardovia inopinata F0304</name>
    <dbReference type="NCBI Taxonomy" id="641146"/>
    <lineage>
        <taxon>Bacteria</taxon>
        <taxon>Bacillati</taxon>
        <taxon>Actinomycetota</taxon>
        <taxon>Actinomycetes</taxon>
        <taxon>Bifidobacteriales</taxon>
        <taxon>Bifidobacteriaceae</taxon>
        <taxon>Scardovia</taxon>
    </lineage>
</organism>
<dbReference type="Pfam" id="PF12802">
    <property type="entry name" value="MarR_2"/>
    <property type="match status" value="1"/>
</dbReference>
<dbReference type="EMBL" id="ADCX01000002">
    <property type="protein sequence ID" value="EFG26701.1"/>
    <property type="molecule type" value="Genomic_DNA"/>
</dbReference>
<name>W5II88_SCAIO</name>
<dbReference type="InterPro" id="IPR036388">
    <property type="entry name" value="WH-like_DNA-bd_sf"/>
</dbReference>
<reference evidence="3 4" key="1">
    <citation type="submission" date="2012-01" db="EMBL/GenBank/DDBJ databases">
        <title>The Genome Sequence of Scardovia inopinata F0304.</title>
        <authorList>
            <consortium name="The Broad Institute Genome Sequencing Platform"/>
            <person name="Ward D."/>
            <person name="Earl A."/>
            <person name="Feldgarden M."/>
            <person name="Gevers D."/>
            <person name="Young S."/>
            <person name="Zeng Q."/>
            <person name="Koehrsen M."/>
            <person name="Alvarado L."/>
            <person name="Berlin A.M."/>
            <person name="Borenstein D."/>
            <person name="Chapman S.B."/>
            <person name="Chen Z."/>
            <person name="Engels R."/>
            <person name="Freedman E."/>
            <person name="Gellesch M."/>
            <person name="Goldberg J."/>
            <person name="Griggs A."/>
            <person name="Gujja S."/>
            <person name="Heilman E.R."/>
            <person name="Heiman D.I."/>
            <person name="Hepburn T.A."/>
            <person name="Howarth C."/>
            <person name="Jen D."/>
            <person name="Larson L."/>
            <person name="Mehta T."/>
            <person name="Park D."/>
            <person name="Pearson M."/>
            <person name="Richards J."/>
            <person name="Roberts A."/>
            <person name="Saif S."/>
            <person name="Shea T.D."/>
            <person name="Shenoy N."/>
            <person name="Sisk P."/>
            <person name="Stolte C."/>
            <person name="Sykes S.N."/>
            <person name="Walk T."/>
            <person name="White J."/>
            <person name="Yandava C."/>
            <person name="Izard J."/>
            <person name="Baranova O.V."/>
            <person name="Blanton J.M."/>
            <person name="Tanner A.C."/>
            <person name="Dewhirst F."/>
            <person name="Haas B."/>
            <person name="Nusbaum C."/>
            <person name="Birren B."/>
        </authorList>
    </citation>
    <scope>NUCLEOTIDE SEQUENCE [LARGE SCALE GENOMIC DNA]</scope>
    <source>
        <strain evidence="3 4">F0304</strain>
    </source>
</reference>
<evidence type="ECO:0000313" key="4">
    <source>
        <dbReference type="Proteomes" id="UP000005777"/>
    </source>
</evidence>
<evidence type="ECO:0000259" key="2">
    <source>
        <dbReference type="PROSITE" id="PS50995"/>
    </source>
</evidence>
<dbReference type="SUPFAM" id="SSF46785">
    <property type="entry name" value="Winged helix' DNA-binding domain"/>
    <property type="match status" value="1"/>
</dbReference>
<proteinExistence type="predicted"/>
<evidence type="ECO:0000313" key="3">
    <source>
        <dbReference type="EMBL" id="EFG26701.1"/>
    </source>
</evidence>
<dbReference type="GO" id="GO:0003700">
    <property type="term" value="F:DNA-binding transcription factor activity"/>
    <property type="evidence" value="ECO:0007669"/>
    <property type="project" value="InterPro"/>
</dbReference>
<gene>
    <name evidence="3" type="ORF">HMPREF9020_00328</name>
</gene>
<accession>W5II88</accession>
<dbReference type="eggNOG" id="COG1846">
    <property type="taxonomic scope" value="Bacteria"/>
</dbReference>
<comment type="caution">
    <text evidence="3">The sequence shown here is derived from an EMBL/GenBank/DDBJ whole genome shotgun (WGS) entry which is preliminary data.</text>
</comment>
<dbReference type="Proteomes" id="UP000005777">
    <property type="component" value="Unassembled WGS sequence"/>
</dbReference>
<evidence type="ECO:0000256" key="1">
    <source>
        <dbReference type="SAM" id="MobiDB-lite"/>
    </source>
</evidence>
<keyword evidence="4" id="KW-1185">Reference proteome</keyword>
<sequence length="270" mass="29625">MTGTPVKNPAIKNGKKSRAERGFTTSAGVTARAAAKPPTDPSRKKNPGQEVAGQEAEQESPSRIFIRLFDSQTSLYEYYSRKNGLQGKALAILLWIYYSPRGITQKTIAKRTLSTKQVVNATIKTWREKGYIADLADTADGGPPPDRIFSRPDRRQKKIALTTAGRIFAAGILDPLRQAEDRAMASLTPVEQNQLVALYAAYSQAFTAILTALPASARSSQAEGKPIEAETPIETETTALTTVFPSKQNGQDQKKSFRKRNSQEGERIHD</sequence>
<feature type="domain" description="HTH marR-type" evidence="2">
    <location>
        <begin position="58"/>
        <end position="204"/>
    </location>
</feature>
<dbReference type="InterPro" id="IPR036390">
    <property type="entry name" value="WH_DNA-bd_sf"/>
</dbReference>
<dbReference type="RefSeq" id="WP_006292662.1">
    <property type="nucleotide sequence ID" value="NZ_GG770225.1"/>
</dbReference>
<dbReference type="SMART" id="SM00347">
    <property type="entry name" value="HTH_MARR"/>
    <property type="match status" value="1"/>
</dbReference>
<feature type="region of interest" description="Disordered" evidence="1">
    <location>
        <begin position="217"/>
        <end position="270"/>
    </location>
</feature>
<dbReference type="PROSITE" id="PS50995">
    <property type="entry name" value="HTH_MARR_2"/>
    <property type="match status" value="1"/>
</dbReference>
<dbReference type="HOGENOM" id="CLU_1030116_0_0_11"/>
<dbReference type="InterPro" id="IPR000835">
    <property type="entry name" value="HTH_MarR-typ"/>
</dbReference>
<protein>
    <recommendedName>
        <fullName evidence="2">HTH marR-type domain-containing protein</fullName>
    </recommendedName>
</protein>
<feature type="compositionally biased region" description="Basic and acidic residues" evidence="1">
    <location>
        <begin position="261"/>
        <end position="270"/>
    </location>
</feature>